<dbReference type="SUPFAM" id="SSF53474">
    <property type="entry name" value="alpha/beta-Hydrolases"/>
    <property type="match status" value="1"/>
</dbReference>
<organism evidence="1 2">
    <name type="scientific">Actinacidiphila guanduensis</name>
    <dbReference type="NCBI Taxonomy" id="310781"/>
    <lineage>
        <taxon>Bacteria</taxon>
        <taxon>Bacillati</taxon>
        <taxon>Actinomycetota</taxon>
        <taxon>Actinomycetes</taxon>
        <taxon>Kitasatosporales</taxon>
        <taxon>Streptomycetaceae</taxon>
        <taxon>Actinacidiphila</taxon>
    </lineage>
</organism>
<dbReference type="AlphaFoldDB" id="A0A1H0M5P9"/>
<reference evidence="1 2" key="1">
    <citation type="submission" date="2016-10" db="EMBL/GenBank/DDBJ databases">
        <authorList>
            <person name="de Groot N.N."/>
        </authorList>
    </citation>
    <scope>NUCLEOTIDE SEQUENCE [LARGE SCALE GENOMIC DNA]</scope>
    <source>
        <strain evidence="1 2">CGMCC 4.2022</strain>
    </source>
</reference>
<keyword evidence="2" id="KW-1185">Reference proteome</keyword>
<dbReference type="Proteomes" id="UP000199341">
    <property type="component" value="Unassembled WGS sequence"/>
</dbReference>
<dbReference type="EMBL" id="FNIE01000012">
    <property type="protein sequence ID" value="SDO75695.1"/>
    <property type="molecule type" value="Genomic_DNA"/>
</dbReference>
<gene>
    <name evidence="1" type="ORF">SAMN05216259_11275</name>
</gene>
<dbReference type="PANTHER" id="PTHR33428">
    <property type="entry name" value="CHLOROPHYLLASE-2, CHLOROPLASTIC"/>
    <property type="match status" value="1"/>
</dbReference>
<dbReference type="PANTHER" id="PTHR33428:SF14">
    <property type="entry name" value="CARBOXYLESTERASE TYPE B DOMAIN-CONTAINING PROTEIN"/>
    <property type="match status" value="1"/>
</dbReference>
<dbReference type="Pfam" id="PF07224">
    <property type="entry name" value="Chlorophyllase"/>
    <property type="match status" value="1"/>
</dbReference>
<proteinExistence type="predicted"/>
<dbReference type="Gene3D" id="3.40.50.1820">
    <property type="entry name" value="alpha/beta hydrolase"/>
    <property type="match status" value="1"/>
</dbReference>
<accession>A0A1H0M5P9</accession>
<dbReference type="RefSeq" id="WP_093786896.1">
    <property type="nucleotide sequence ID" value="NZ_FNIE01000012.1"/>
</dbReference>
<protein>
    <submittedName>
        <fullName evidence="1">Chlorophyllase</fullName>
    </submittedName>
</protein>
<sequence>MSDTTSAGGGNDVTTPVISIRPVALAAPDRGQDLHVRVTAPTTGQELPVVLFSHGMTLTMDDYAPLVDYWAARGFVVVQPTHLDSLGLPPDDPRTPLIWRIRTADLTGILDRLDTVEAGVPGLAGRIDRDRIAVAGHSWGAQTASTLVGARVVGADGIPGESMTDSRVKAAVLLCLPGTGGADLSPLAAQYFPFMSPDFAELKTPSLMVAGDRDQSPLTVRGPDWFTDGYRLSPGATDLLTLSGAEHGLGGIQGSHDTRTTDESPERVAVVQQATLAYLRTALGLDDDAWPAARRSLAAAGDPLGSVDSK</sequence>
<name>A0A1H0M5P9_9ACTN</name>
<dbReference type="OrthoDB" id="339159at2"/>
<dbReference type="InterPro" id="IPR017395">
    <property type="entry name" value="Chlorophyllase-like"/>
</dbReference>
<evidence type="ECO:0000313" key="2">
    <source>
        <dbReference type="Proteomes" id="UP000199341"/>
    </source>
</evidence>
<dbReference type="STRING" id="310781.SAMN05216259_11275"/>
<evidence type="ECO:0000313" key="1">
    <source>
        <dbReference type="EMBL" id="SDO75695.1"/>
    </source>
</evidence>
<dbReference type="InterPro" id="IPR029058">
    <property type="entry name" value="AB_hydrolase_fold"/>
</dbReference>